<evidence type="ECO:0000313" key="9">
    <source>
        <dbReference type="Proteomes" id="UP001500190"/>
    </source>
</evidence>
<dbReference type="PANTHER" id="PTHR34584:SF1">
    <property type="entry name" value="NA(+)_H(+) ANTIPORTER SUBUNIT E1"/>
    <property type="match status" value="1"/>
</dbReference>
<keyword evidence="4 7" id="KW-0812">Transmembrane</keyword>
<organism evidence="8 9">
    <name type="scientific">Kribbella karoonensis</name>
    <dbReference type="NCBI Taxonomy" id="324851"/>
    <lineage>
        <taxon>Bacteria</taxon>
        <taxon>Bacillati</taxon>
        <taxon>Actinomycetota</taxon>
        <taxon>Actinomycetes</taxon>
        <taxon>Propionibacteriales</taxon>
        <taxon>Kribbellaceae</taxon>
        <taxon>Kribbella</taxon>
    </lineage>
</organism>
<evidence type="ECO:0000256" key="5">
    <source>
        <dbReference type="ARBA" id="ARBA00022989"/>
    </source>
</evidence>
<accession>A0ABP4NS63</accession>
<feature type="transmembrane region" description="Helical" evidence="7">
    <location>
        <begin position="7"/>
        <end position="25"/>
    </location>
</feature>
<evidence type="ECO:0000256" key="7">
    <source>
        <dbReference type="SAM" id="Phobius"/>
    </source>
</evidence>
<comment type="similarity">
    <text evidence="2">Belongs to the CPA3 antiporters (TC 2.A.63) subunit E family.</text>
</comment>
<sequence>MTTRTKTVGALTFWCYLVWLLLTSPPTVESAAIGLVVSLLIAGSLVPLGSVVPPWRAVRMLRLVPFVAYKILRANLSLARRIWTPSLPLATGVVVVRSRFGDADRVAAVGIVSSLIVDNQIIDLDRSRRELAYHCIAVPPRDRRYEDIIGPLERRIAALTGDRDG</sequence>
<comment type="subcellular location">
    <subcellularLocation>
        <location evidence="1">Cell membrane</location>
        <topology evidence="1">Multi-pass membrane protein</topology>
    </subcellularLocation>
</comment>
<dbReference type="Pfam" id="PF01899">
    <property type="entry name" value="MNHE"/>
    <property type="match status" value="1"/>
</dbReference>
<keyword evidence="9" id="KW-1185">Reference proteome</keyword>
<evidence type="ECO:0000256" key="4">
    <source>
        <dbReference type="ARBA" id="ARBA00022692"/>
    </source>
</evidence>
<reference evidence="9" key="1">
    <citation type="journal article" date="2019" name="Int. J. Syst. Evol. Microbiol.">
        <title>The Global Catalogue of Microorganisms (GCM) 10K type strain sequencing project: providing services to taxonomists for standard genome sequencing and annotation.</title>
        <authorList>
            <consortium name="The Broad Institute Genomics Platform"/>
            <consortium name="The Broad Institute Genome Sequencing Center for Infectious Disease"/>
            <person name="Wu L."/>
            <person name="Ma J."/>
        </authorList>
    </citation>
    <scope>NUCLEOTIDE SEQUENCE [LARGE SCALE GENOMIC DNA]</scope>
    <source>
        <strain evidence="9">JCM 14304</strain>
    </source>
</reference>
<dbReference type="EMBL" id="BAAAND010000001">
    <property type="protein sequence ID" value="GAA1566604.1"/>
    <property type="molecule type" value="Genomic_DNA"/>
</dbReference>
<comment type="caution">
    <text evidence="8">The sequence shown here is derived from an EMBL/GenBank/DDBJ whole genome shotgun (WGS) entry which is preliminary data.</text>
</comment>
<evidence type="ECO:0000256" key="6">
    <source>
        <dbReference type="ARBA" id="ARBA00023136"/>
    </source>
</evidence>
<keyword evidence="6 7" id="KW-0472">Membrane</keyword>
<dbReference type="Proteomes" id="UP001500190">
    <property type="component" value="Unassembled WGS sequence"/>
</dbReference>
<feature type="transmembrane region" description="Helical" evidence="7">
    <location>
        <begin position="31"/>
        <end position="52"/>
    </location>
</feature>
<evidence type="ECO:0008006" key="10">
    <source>
        <dbReference type="Google" id="ProtNLM"/>
    </source>
</evidence>
<evidence type="ECO:0000256" key="3">
    <source>
        <dbReference type="ARBA" id="ARBA00022475"/>
    </source>
</evidence>
<evidence type="ECO:0000256" key="1">
    <source>
        <dbReference type="ARBA" id="ARBA00004651"/>
    </source>
</evidence>
<dbReference type="RefSeq" id="WP_344187693.1">
    <property type="nucleotide sequence ID" value="NZ_BAAAND010000001.1"/>
</dbReference>
<proteinExistence type="inferred from homology"/>
<evidence type="ECO:0000256" key="2">
    <source>
        <dbReference type="ARBA" id="ARBA00006228"/>
    </source>
</evidence>
<name>A0ABP4NS63_9ACTN</name>
<keyword evidence="3" id="KW-1003">Cell membrane</keyword>
<dbReference type="PANTHER" id="PTHR34584">
    <property type="entry name" value="NA(+)/H(+) ANTIPORTER SUBUNIT E1"/>
    <property type="match status" value="1"/>
</dbReference>
<dbReference type="InterPro" id="IPR002758">
    <property type="entry name" value="Cation_antiport_E"/>
</dbReference>
<protein>
    <recommendedName>
        <fullName evidence="10">Multisubunit sodium/proton antiporter MrpE subunit</fullName>
    </recommendedName>
</protein>
<gene>
    <name evidence="8" type="ORF">GCM10009742_05060</name>
</gene>
<evidence type="ECO:0000313" key="8">
    <source>
        <dbReference type="EMBL" id="GAA1566604.1"/>
    </source>
</evidence>
<keyword evidence="5 7" id="KW-1133">Transmembrane helix</keyword>